<organism evidence="2 4">
    <name type="scientific">Strigomonas culicis</name>
    <dbReference type="NCBI Taxonomy" id="28005"/>
    <lineage>
        <taxon>Eukaryota</taxon>
        <taxon>Discoba</taxon>
        <taxon>Euglenozoa</taxon>
        <taxon>Kinetoplastea</taxon>
        <taxon>Metakinetoplastina</taxon>
        <taxon>Trypanosomatida</taxon>
        <taxon>Trypanosomatidae</taxon>
        <taxon>Strigomonadinae</taxon>
        <taxon>Strigomonas</taxon>
    </lineage>
</organism>
<reference evidence="2 4" key="1">
    <citation type="journal article" date="2013" name="PLoS ONE">
        <title>Predicting the Proteins of Angomonas deanei, Strigomonas culicis and Their Respective Endosymbionts Reveals New Aspects of the Trypanosomatidae Family.</title>
        <authorList>
            <person name="Motta M.C."/>
            <person name="Martins A.C."/>
            <person name="de Souza S.S."/>
            <person name="Catta-Preta C.M."/>
            <person name="Silva R."/>
            <person name="Klein C.C."/>
            <person name="de Almeida L.G."/>
            <person name="de Lima Cunha O."/>
            <person name="Ciapina L.P."/>
            <person name="Brocchi M."/>
            <person name="Colabardini A.C."/>
            <person name="de Araujo Lima B."/>
            <person name="Machado C.R."/>
            <person name="de Almeida Soares C.M."/>
            <person name="Probst C.M."/>
            <person name="de Menezes C.B."/>
            <person name="Thompson C.E."/>
            <person name="Bartholomeu D.C."/>
            <person name="Gradia D.F."/>
            <person name="Pavoni D.P."/>
            <person name="Grisard E.C."/>
            <person name="Fantinatti-Garboggini F."/>
            <person name="Marchini F.K."/>
            <person name="Rodrigues-Luiz G.F."/>
            <person name="Wagner G."/>
            <person name="Goldman G.H."/>
            <person name="Fietto J.L."/>
            <person name="Elias M.C."/>
            <person name="Goldman M.H."/>
            <person name="Sagot M.F."/>
            <person name="Pereira M."/>
            <person name="Stoco P.H."/>
            <person name="de Mendonca-Neto R.P."/>
            <person name="Teixeira S.M."/>
            <person name="Maciel T.E."/>
            <person name="de Oliveira Mendes T.A."/>
            <person name="Urmenyi T.P."/>
            <person name="de Souza W."/>
            <person name="Schenkman S."/>
            <person name="de Vasconcelos A.T."/>
        </authorList>
    </citation>
    <scope>NUCLEOTIDE SEQUENCE [LARGE SCALE GENOMIC DNA]</scope>
</reference>
<dbReference type="EMBL" id="ATMH01000638">
    <property type="protein sequence ID" value="EPY36333.1"/>
    <property type="molecule type" value="Genomic_DNA"/>
</dbReference>
<comment type="caution">
    <text evidence="2">The sequence shown here is derived from an EMBL/GenBank/DDBJ whole genome shotgun (WGS) entry which is preliminary data.</text>
</comment>
<keyword evidence="4" id="KW-1185">Reference proteome</keyword>
<feature type="region of interest" description="Disordered" evidence="1">
    <location>
        <begin position="186"/>
        <end position="205"/>
    </location>
</feature>
<proteinExistence type="predicted"/>
<evidence type="ECO:0000313" key="4">
    <source>
        <dbReference type="Proteomes" id="UP000015354"/>
    </source>
</evidence>
<accession>S9U2J5</accession>
<protein>
    <submittedName>
        <fullName evidence="2">Uncharacterized protein</fullName>
    </submittedName>
</protein>
<gene>
    <name evidence="3" type="ORF">STCU_00638</name>
    <name evidence="2" type="ORF">STCU_07847</name>
</gene>
<dbReference type="EMBL" id="ATMH01007847">
    <property type="protein sequence ID" value="EPY23148.1"/>
    <property type="molecule type" value="Genomic_DNA"/>
</dbReference>
<evidence type="ECO:0000256" key="1">
    <source>
        <dbReference type="SAM" id="MobiDB-lite"/>
    </source>
</evidence>
<dbReference type="AlphaFoldDB" id="S9U2J5"/>
<reference evidence="2" key="2">
    <citation type="submission" date="2013-03" db="EMBL/GenBank/DDBJ databases">
        <authorList>
            <person name="Motta M.C.M."/>
            <person name="Martins A.C.A."/>
            <person name="Preta C.M.C.C."/>
            <person name="Silva R."/>
            <person name="de Souza S.S."/>
            <person name="Klein C.C."/>
            <person name="de Almeida L.G.P."/>
            <person name="Cunha O.L."/>
            <person name="Colabardini A.C."/>
            <person name="Lima B.A."/>
            <person name="Machado C.R."/>
            <person name="Soares C.M.A."/>
            <person name="de Menezes C.B.A."/>
            <person name="Bartolomeu D.C."/>
            <person name="Grisard E.C."/>
            <person name="Fantinatti-Garboggini F."/>
            <person name="Rodrigues-Luiz G.F."/>
            <person name="Wagner G."/>
            <person name="Goldman G.H."/>
            <person name="Fietto J.L.R."/>
            <person name="Ciapina L.P."/>
            <person name="Brocchi M."/>
            <person name="Elias M.C."/>
            <person name="Goldman M.H.S."/>
            <person name="Sagot M.-F."/>
            <person name="Pereira M."/>
            <person name="Stoco P.H."/>
            <person name="Teixeira S.M.R."/>
            <person name="de Mendonca-Neto R.P."/>
            <person name="Maciel T.E.F."/>
            <person name="Mendes T.A.O."/>
            <person name="Urmenyi T.P."/>
            <person name="Teixeira M.M.G."/>
            <person name="de Camargo E.F.P."/>
            <person name="de Sousa W."/>
            <person name="Schenkman S."/>
            <person name="de Vasconcelos A.T.R."/>
        </authorList>
    </citation>
    <scope>NUCLEOTIDE SEQUENCE</scope>
</reference>
<feature type="compositionally biased region" description="Low complexity" evidence="1">
    <location>
        <begin position="1"/>
        <end position="16"/>
    </location>
</feature>
<feature type="region of interest" description="Disordered" evidence="1">
    <location>
        <begin position="1"/>
        <end position="23"/>
    </location>
</feature>
<evidence type="ECO:0000313" key="2">
    <source>
        <dbReference type="EMBL" id="EPY23148.1"/>
    </source>
</evidence>
<dbReference type="Proteomes" id="UP000015354">
    <property type="component" value="Unassembled WGS sequence"/>
</dbReference>
<name>S9U2J5_9TRYP</name>
<dbReference type="OrthoDB" id="267415at2759"/>
<sequence length="349" mass="37040">MHDSTAAPAGAPHTGGTPPPRAKLQRVETYVPLSSGGFLESEGQPPAGGDGDLPRPIAVGDIVCRRPKLFQLQGSAGAVQEKPPATATGAGTAALATGWVKGFKSEKSLSAAEQQYGKPIEVDMVGTLLEVTRVDRQHKQLEVTALSGKREKLRFADVRFAGYVEQGLYHRWKADPASRPVETLTAPAAPAHASPPSSSAPAEGTAQPAAADWWVLPRLVVRVMVEGSGRYGSKAVVLKVARKEEKMRLTPLELYGTAGATANPAHVFDVVGCANVDTVVPKKLEKGLMVKGEHRGELVTVRNRVRQQQDAGAEITQIEVQCVRTNDVWRVAPEEVCAILTAAPAASHP</sequence>
<evidence type="ECO:0000313" key="3">
    <source>
        <dbReference type="EMBL" id="EPY36333.1"/>
    </source>
</evidence>